<evidence type="ECO:0000313" key="2">
    <source>
        <dbReference type="Proteomes" id="UP000271889"/>
    </source>
</evidence>
<evidence type="ECO:0000313" key="1">
    <source>
        <dbReference type="EMBL" id="VDK66364.1"/>
    </source>
</evidence>
<keyword evidence="2" id="KW-1185">Reference proteome</keyword>
<protein>
    <submittedName>
        <fullName evidence="1">Uncharacterized protein</fullName>
    </submittedName>
</protein>
<gene>
    <name evidence="1" type="ORF">CGOC_LOCUS6170</name>
</gene>
<dbReference type="EMBL" id="UYRV01019657">
    <property type="protein sequence ID" value="VDK66364.1"/>
    <property type="molecule type" value="Genomic_DNA"/>
</dbReference>
<reference evidence="1 2" key="1">
    <citation type="submission" date="2018-11" db="EMBL/GenBank/DDBJ databases">
        <authorList>
            <consortium name="Pathogen Informatics"/>
        </authorList>
    </citation>
    <scope>NUCLEOTIDE SEQUENCE [LARGE SCALE GENOMIC DNA]</scope>
</reference>
<organism evidence="1 2">
    <name type="scientific">Cylicostephanus goldi</name>
    <name type="common">Nematode worm</name>
    <dbReference type="NCBI Taxonomy" id="71465"/>
    <lineage>
        <taxon>Eukaryota</taxon>
        <taxon>Metazoa</taxon>
        <taxon>Ecdysozoa</taxon>
        <taxon>Nematoda</taxon>
        <taxon>Chromadorea</taxon>
        <taxon>Rhabditida</taxon>
        <taxon>Rhabditina</taxon>
        <taxon>Rhabditomorpha</taxon>
        <taxon>Strongyloidea</taxon>
        <taxon>Strongylidae</taxon>
        <taxon>Cylicostephanus</taxon>
    </lineage>
</organism>
<dbReference type="Proteomes" id="UP000271889">
    <property type="component" value="Unassembled WGS sequence"/>
</dbReference>
<dbReference type="OrthoDB" id="405996at2759"/>
<sequence>MKLYSTITSYIIEDNGSRLICSKLDGRLSASPTLDVIPMDAEEVCDIVSVIGRLDLDGLNYLLCVTSSTVVAELSDGKHPIHRIDHVKAILLDPLGSLEALPAAGVPTDSSAQRLKQSTGKLLKFVQDKIGLVTSTYLIIFLF</sequence>
<name>A0A3P6TIA2_CYLGO</name>
<proteinExistence type="predicted"/>
<accession>A0A3P6TIA2</accession>
<dbReference type="AlphaFoldDB" id="A0A3P6TIA2"/>